<reference evidence="2" key="1">
    <citation type="submission" date="2020-05" db="EMBL/GenBank/DDBJ databases">
        <title>Phylogenomic resolution of chytrid fungi.</title>
        <authorList>
            <person name="Stajich J.E."/>
            <person name="Amses K."/>
            <person name="Simmons R."/>
            <person name="Seto K."/>
            <person name="Myers J."/>
            <person name="Bonds A."/>
            <person name="Quandt C.A."/>
            <person name="Barry K."/>
            <person name="Liu P."/>
            <person name="Grigoriev I."/>
            <person name="Longcore J.E."/>
            <person name="James T.Y."/>
        </authorList>
    </citation>
    <scope>NUCLEOTIDE SEQUENCE</scope>
    <source>
        <strain evidence="2">JEL0318</strain>
    </source>
</reference>
<evidence type="ECO:0000313" key="2">
    <source>
        <dbReference type="EMBL" id="KAJ3045326.1"/>
    </source>
</evidence>
<keyword evidence="3" id="KW-1185">Reference proteome</keyword>
<feature type="compositionally biased region" description="Basic and acidic residues" evidence="1">
    <location>
        <begin position="41"/>
        <end position="53"/>
    </location>
</feature>
<dbReference type="AlphaFoldDB" id="A0AAD5S4M3"/>
<dbReference type="EMBL" id="JADGJD010001234">
    <property type="protein sequence ID" value="KAJ3045326.1"/>
    <property type="molecule type" value="Genomic_DNA"/>
</dbReference>
<feature type="region of interest" description="Disordered" evidence="1">
    <location>
        <begin position="82"/>
        <end position="104"/>
    </location>
</feature>
<sequence length="104" mass="10644">MTGSYTNGPSKTSGNTDSFLGSLKQNVGSLFGNRSMQADGAARRAHGDAEVHAAKTQGYTEGQVDSIGGSIKKNVGSAIGNESMRAHGASTQAHGDVKKAANNY</sequence>
<organism evidence="2 3">
    <name type="scientific">Rhizophlyctis rosea</name>
    <dbReference type="NCBI Taxonomy" id="64517"/>
    <lineage>
        <taxon>Eukaryota</taxon>
        <taxon>Fungi</taxon>
        <taxon>Fungi incertae sedis</taxon>
        <taxon>Chytridiomycota</taxon>
        <taxon>Chytridiomycota incertae sedis</taxon>
        <taxon>Chytridiomycetes</taxon>
        <taxon>Rhizophlyctidales</taxon>
        <taxon>Rhizophlyctidaceae</taxon>
        <taxon>Rhizophlyctis</taxon>
    </lineage>
</organism>
<evidence type="ECO:0000256" key="1">
    <source>
        <dbReference type="SAM" id="MobiDB-lite"/>
    </source>
</evidence>
<feature type="compositionally biased region" description="Basic and acidic residues" evidence="1">
    <location>
        <begin position="95"/>
        <end position="104"/>
    </location>
</feature>
<comment type="caution">
    <text evidence="2">The sequence shown here is derived from an EMBL/GenBank/DDBJ whole genome shotgun (WGS) entry which is preliminary data.</text>
</comment>
<dbReference type="PANTHER" id="PTHR40460">
    <property type="entry name" value="CHROMOSOME 1, WHOLE GENOME SHOTGUN SEQUENCE"/>
    <property type="match status" value="1"/>
</dbReference>
<accession>A0AAD5S4M3</accession>
<proteinExistence type="predicted"/>
<name>A0AAD5S4M3_9FUNG</name>
<dbReference type="PANTHER" id="PTHR40460:SF1">
    <property type="entry name" value="CSBD-LIKE DOMAIN-CONTAINING PROTEIN"/>
    <property type="match status" value="1"/>
</dbReference>
<feature type="region of interest" description="Disordered" evidence="1">
    <location>
        <begin position="38"/>
        <end position="67"/>
    </location>
</feature>
<dbReference type="Proteomes" id="UP001212841">
    <property type="component" value="Unassembled WGS sequence"/>
</dbReference>
<evidence type="ECO:0000313" key="3">
    <source>
        <dbReference type="Proteomes" id="UP001212841"/>
    </source>
</evidence>
<dbReference type="SUPFAM" id="SSF69047">
    <property type="entry name" value="Hypothetical protein YjbJ"/>
    <property type="match status" value="1"/>
</dbReference>
<gene>
    <name evidence="2" type="ORF">HK097_001223</name>
</gene>
<feature type="region of interest" description="Disordered" evidence="1">
    <location>
        <begin position="1"/>
        <end position="23"/>
    </location>
</feature>
<protein>
    <submittedName>
        <fullName evidence="2">Uncharacterized protein</fullName>
    </submittedName>
</protein>
<dbReference type="InterPro" id="IPR036629">
    <property type="entry name" value="YjbJ_sf"/>
</dbReference>